<dbReference type="EnsemblPlants" id="KQJ99563">
    <property type="protein sequence ID" value="KQJ99563"/>
    <property type="gene ID" value="BRADI_3g43910v3"/>
</dbReference>
<feature type="compositionally biased region" description="Polar residues" evidence="1">
    <location>
        <begin position="206"/>
        <end position="229"/>
    </location>
</feature>
<dbReference type="InterPro" id="IPR040387">
    <property type="entry name" value="RIN4/NOI4"/>
</dbReference>
<proteinExistence type="predicted"/>
<dbReference type="Proteomes" id="UP000008810">
    <property type="component" value="Chromosome 3"/>
</dbReference>
<evidence type="ECO:0000313" key="3">
    <source>
        <dbReference type="EMBL" id="KQJ99563.1"/>
    </source>
</evidence>
<dbReference type="Pfam" id="PF05627">
    <property type="entry name" value="AvrRpt-cleavage"/>
    <property type="match status" value="1"/>
</dbReference>
<name>I1I9V8_BRADI</name>
<dbReference type="GO" id="GO:0005886">
    <property type="term" value="C:plasma membrane"/>
    <property type="evidence" value="ECO:0000318"/>
    <property type="project" value="GO_Central"/>
</dbReference>
<dbReference type="OMA" id="PPFGDWD"/>
<dbReference type="eggNOG" id="ENOG502STJS">
    <property type="taxonomic scope" value="Eukaryota"/>
</dbReference>
<feature type="region of interest" description="Disordered" evidence="1">
    <location>
        <begin position="1"/>
        <end position="167"/>
    </location>
</feature>
<accession>I1I9V8</accession>
<dbReference type="OrthoDB" id="1109067at2759"/>
<dbReference type="PANTHER" id="PTHR33159">
    <property type="entry name" value="RPM1-INTERACTING PROTEIN 4 (RIN4) FAMILY PROTEIN"/>
    <property type="match status" value="1"/>
</dbReference>
<sequence length="235" mass="25546">MAQNGIPAWGNWDSTDNTPYTQKFENVRRTKKTGVSSSPSDPRRSPEPPRKSPLHPSKYTPEALDHSPKYQPHASKPEPDHPRPMASPLREPVPRRHANPLHQQHLDQGGYGSPYRATAGAASPMQAGNAARSKHRSAGMQTPERRASSAVHGPLTPGRIGAKQGGRAYEVDDEVAVPPFGGWDEGNAASGENYTGIFNRVRNDKLSPNSSAKQPSSYSGKQENKVQQTCPCCIL</sequence>
<feature type="region of interest" description="Disordered" evidence="1">
    <location>
        <begin position="199"/>
        <end position="230"/>
    </location>
</feature>
<dbReference type="EMBL" id="CM000882">
    <property type="protein sequence ID" value="KQJ99563.1"/>
    <property type="molecule type" value="Genomic_DNA"/>
</dbReference>
<feature type="compositionally biased region" description="Polar residues" evidence="1">
    <location>
        <begin position="12"/>
        <end position="24"/>
    </location>
</feature>
<reference evidence="4" key="3">
    <citation type="submission" date="2018-08" db="UniProtKB">
        <authorList>
            <consortium name="EnsemblPlants"/>
        </authorList>
    </citation>
    <scope>IDENTIFICATION</scope>
    <source>
        <strain evidence="4">cv. Bd21</strain>
    </source>
</reference>
<dbReference type="RefSeq" id="XP_003575000.1">
    <property type="nucleotide sequence ID" value="XM_003574952.4"/>
</dbReference>
<reference evidence="3 4" key="1">
    <citation type="journal article" date="2010" name="Nature">
        <title>Genome sequencing and analysis of the model grass Brachypodium distachyon.</title>
        <authorList>
            <consortium name="International Brachypodium Initiative"/>
        </authorList>
    </citation>
    <scope>NUCLEOTIDE SEQUENCE [LARGE SCALE GENOMIC DNA]</scope>
    <source>
        <strain evidence="3 4">Bd21</strain>
    </source>
</reference>
<evidence type="ECO:0000256" key="1">
    <source>
        <dbReference type="SAM" id="MobiDB-lite"/>
    </source>
</evidence>
<evidence type="ECO:0000313" key="4">
    <source>
        <dbReference type="EnsemblPlants" id="KQJ99563"/>
    </source>
</evidence>
<dbReference type="InterPro" id="IPR008700">
    <property type="entry name" value="TypeIII_avirulence_cleave"/>
</dbReference>
<dbReference type="Gramene" id="KQJ99563">
    <property type="protein sequence ID" value="KQJ99563"/>
    <property type="gene ID" value="BRADI_3g43910v3"/>
</dbReference>
<dbReference type="PANTHER" id="PTHR33159:SF101">
    <property type="entry name" value="OS04G0379600 PROTEIN"/>
    <property type="match status" value="1"/>
</dbReference>
<dbReference type="KEGG" id="bdi:100822771"/>
<dbReference type="AlphaFoldDB" id="I1I9V8"/>
<evidence type="ECO:0000313" key="5">
    <source>
        <dbReference type="Proteomes" id="UP000008810"/>
    </source>
</evidence>
<organism evidence="3">
    <name type="scientific">Brachypodium distachyon</name>
    <name type="common">Purple false brome</name>
    <name type="synonym">Trachynia distachya</name>
    <dbReference type="NCBI Taxonomy" id="15368"/>
    <lineage>
        <taxon>Eukaryota</taxon>
        <taxon>Viridiplantae</taxon>
        <taxon>Streptophyta</taxon>
        <taxon>Embryophyta</taxon>
        <taxon>Tracheophyta</taxon>
        <taxon>Spermatophyta</taxon>
        <taxon>Magnoliopsida</taxon>
        <taxon>Liliopsida</taxon>
        <taxon>Poales</taxon>
        <taxon>Poaceae</taxon>
        <taxon>BOP clade</taxon>
        <taxon>Pooideae</taxon>
        <taxon>Stipodae</taxon>
        <taxon>Brachypodieae</taxon>
        <taxon>Brachypodium</taxon>
    </lineage>
</organism>
<feature type="compositionally biased region" description="Basic and acidic residues" evidence="1">
    <location>
        <begin position="41"/>
        <end position="50"/>
    </location>
</feature>
<protein>
    <recommendedName>
        <fullName evidence="2">RIN4 pathogenic type III effector avirulence factor Avr cleavage site domain-containing protein</fullName>
    </recommendedName>
</protein>
<reference evidence="3" key="2">
    <citation type="submission" date="2017-06" db="EMBL/GenBank/DDBJ databases">
        <title>WGS assembly of Brachypodium distachyon.</title>
        <authorList>
            <consortium name="The International Brachypodium Initiative"/>
            <person name="Lucas S."/>
            <person name="Harmon-Smith M."/>
            <person name="Lail K."/>
            <person name="Tice H."/>
            <person name="Grimwood J."/>
            <person name="Bruce D."/>
            <person name="Barry K."/>
            <person name="Shu S."/>
            <person name="Lindquist E."/>
            <person name="Wang M."/>
            <person name="Pitluck S."/>
            <person name="Vogel J.P."/>
            <person name="Garvin D.F."/>
            <person name="Mockler T.C."/>
            <person name="Schmutz J."/>
            <person name="Rokhsar D."/>
            <person name="Bevan M.W."/>
        </authorList>
    </citation>
    <scope>NUCLEOTIDE SEQUENCE</scope>
    <source>
        <strain evidence="3">Bd21</strain>
    </source>
</reference>
<dbReference type="STRING" id="15368.I1I9V8"/>
<gene>
    <name evidence="4" type="primary">LOC100822771</name>
    <name evidence="3" type="ORF">BRADI_3g43910v3</name>
</gene>
<dbReference type="HOGENOM" id="CLU_080564_0_0_1"/>
<keyword evidence="5" id="KW-1185">Reference proteome</keyword>
<evidence type="ECO:0000259" key="2">
    <source>
        <dbReference type="Pfam" id="PF05627"/>
    </source>
</evidence>
<dbReference type="GeneID" id="100822771"/>
<feature type="domain" description="RIN4 pathogenic type III effector avirulence factor Avr cleavage site" evidence="2">
    <location>
        <begin position="174"/>
        <end position="205"/>
    </location>
</feature>